<name>A0ABY3SMG0_9BACL</name>
<keyword evidence="3" id="KW-1185">Reference proteome</keyword>
<protein>
    <submittedName>
        <fullName evidence="2">Uncharacterized protein</fullName>
    </submittedName>
</protein>
<evidence type="ECO:0000313" key="2">
    <source>
        <dbReference type="EMBL" id="UJF34300.1"/>
    </source>
</evidence>
<dbReference type="EMBL" id="CP090978">
    <property type="protein sequence ID" value="UJF34300.1"/>
    <property type="molecule type" value="Genomic_DNA"/>
</dbReference>
<reference evidence="2 3" key="1">
    <citation type="journal article" date="2024" name="Int. J. Syst. Evol. Microbiol.">
        <title>Paenibacillus hexagrammi sp. nov., a novel bacterium isolated from the gut content of Hexagrammos agrammus.</title>
        <authorList>
            <person name="Jung H.K."/>
            <person name="Kim D.G."/>
            <person name="Zin H."/>
            <person name="Park J."/>
            <person name="Jung H."/>
            <person name="Kim Y.O."/>
            <person name="Kong H.J."/>
            <person name="Kim J.W."/>
            <person name="Kim Y.S."/>
        </authorList>
    </citation>
    <scope>NUCLEOTIDE SEQUENCE [LARGE SCALE GENOMIC DNA]</scope>
    <source>
        <strain evidence="2 3">YPD9-1</strain>
    </source>
</reference>
<feature type="signal peptide" evidence="1">
    <location>
        <begin position="1"/>
        <end position="32"/>
    </location>
</feature>
<proteinExistence type="predicted"/>
<sequence length="468" mass="52465">MGKGFCITLSLIVTCGLALLASMDVSSLKAHASDHSYNHVNDVTSDVKLVGQPFIDKAAYARNVWDMQVFNGKIYLGHGNSSNEEPAPNAGPIPVYYLDPANNKFFTQQVVGSKNGKSVDEEQIDIFKVLNGDLYIPGHDARGEGWDFGNYYKLDNDKWIKFRNLPKAVHVYDMAAYNGELFAATASNNSADVLMSKDEGNSWEKVDSIEGYGPKRAYALFEFHNKLYASSGMLPKNNKWSDENHLLTIKGSYKGSSHLLKTEQTDIYGGKMLPGIAMDEQNPTAPYIKMVRTTPINDKLLYIAGEIYNDHQWIPRGLVVANDLESADTVIFPDLNTLPTDILVRKDAVYVLAYTKIGKDQYINRVYISNEDDLLKWTELFEFKQETFARSFEEIEGNFYFGLGSNTDVVPKSTGNILEVSQSSYLKAKPSTNGSGFFYKIYDLYKILRNQGSELMLKMLTNSPTNSK</sequence>
<dbReference type="Gene3D" id="2.120.10.80">
    <property type="entry name" value="Kelch-type beta propeller"/>
    <property type="match status" value="1"/>
</dbReference>
<dbReference type="RefSeq" id="WP_235120874.1">
    <property type="nucleotide sequence ID" value="NZ_CP090978.1"/>
</dbReference>
<evidence type="ECO:0000256" key="1">
    <source>
        <dbReference type="SAM" id="SignalP"/>
    </source>
</evidence>
<feature type="chain" id="PRO_5045385545" evidence="1">
    <location>
        <begin position="33"/>
        <end position="468"/>
    </location>
</feature>
<evidence type="ECO:0000313" key="3">
    <source>
        <dbReference type="Proteomes" id="UP001649230"/>
    </source>
</evidence>
<dbReference type="SUPFAM" id="SSF50965">
    <property type="entry name" value="Galactose oxidase, central domain"/>
    <property type="match status" value="1"/>
</dbReference>
<dbReference type="InterPro" id="IPR011043">
    <property type="entry name" value="Gal_Oxase/kelch_b-propeller"/>
</dbReference>
<organism evidence="2 3">
    <name type="scientific">Paenibacillus hexagrammi</name>
    <dbReference type="NCBI Taxonomy" id="2908839"/>
    <lineage>
        <taxon>Bacteria</taxon>
        <taxon>Bacillati</taxon>
        <taxon>Bacillota</taxon>
        <taxon>Bacilli</taxon>
        <taxon>Bacillales</taxon>
        <taxon>Paenibacillaceae</taxon>
        <taxon>Paenibacillus</taxon>
    </lineage>
</organism>
<keyword evidence="1" id="KW-0732">Signal</keyword>
<accession>A0ABY3SMG0</accession>
<dbReference type="Proteomes" id="UP001649230">
    <property type="component" value="Chromosome"/>
</dbReference>
<dbReference type="InterPro" id="IPR015915">
    <property type="entry name" value="Kelch-typ_b-propeller"/>
</dbReference>
<gene>
    <name evidence="2" type="ORF">L0M14_03560</name>
</gene>